<dbReference type="Pfam" id="PF03588">
    <property type="entry name" value="Leu_Phe_trans"/>
    <property type="match status" value="1"/>
</dbReference>
<dbReference type="GO" id="GO:0008914">
    <property type="term" value="F:leucyl-tRNA--protein transferase activity"/>
    <property type="evidence" value="ECO:0007669"/>
    <property type="project" value="UniProtKB-UniRule"/>
</dbReference>
<comment type="subcellular location">
    <subcellularLocation>
        <location evidence="4">Cytoplasm</location>
    </subcellularLocation>
</comment>
<sequence length="223" mass="24686">MDDDKLVISSELLLEAYARGLFPMSPDRESSELQWYFPEERGILPLQGMIVSRKLMKTVRSGKMDVTSDVAFEEVMERCAEAAPGRETTWISGEICRLYSELHHKGHAHSVEVWEDGVLVGGLYGVSLGGAFFGESMFSRRRDASKVALVHLVAGMRQGGYVLLDTQYTTSHLLSLGGVGVSSDQYLLMLNQALTISAVWPKNFGFHALENDIASLRPHSGDF</sequence>
<reference evidence="5 6" key="1">
    <citation type="submission" date="2019-03" db="EMBL/GenBank/DDBJ databases">
        <title>The complete genome sequence of Swingsia samuiensis NBRC107927(T).</title>
        <authorList>
            <person name="Chua K.-O."/>
            <person name="Chan K.-G."/>
            <person name="See-Too W.-S."/>
        </authorList>
    </citation>
    <scope>NUCLEOTIDE SEQUENCE [LARGE SCALE GENOMIC DNA]</scope>
    <source>
        <strain evidence="5 6">AH83</strain>
    </source>
</reference>
<dbReference type="InterPro" id="IPR042203">
    <property type="entry name" value="Leu/Phe-tRNA_Trfase_C"/>
</dbReference>
<comment type="similarity">
    <text evidence="4">Belongs to the L/F-transferase family.</text>
</comment>
<dbReference type="InterPro" id="IPR004616">
    <property type="entry name" value="Leu/Phe-tRNA_Trfase"/>
</dbReference>
<dbReference type="NCBIfam" id="TIGR00667">
    <property type="entry name" value="aat"/>
    <property type="match status" value="1"/>
</dbReference>
<dbReference type="GO" id="GO:0005737">
    <property type="term" value="C:cytoplasm"/>
    <property type="evidence" value="ECO:0007669"/>
    <property type="project" value="UniProtKB-SubCell"/>
</dbReference>
<comment type="catalytic activity">
    <reaction evidence="4">
        <text>N-terminal L-arginyl-[protein] + L-leucyl-tRNA(Leu) = N-terminal L-leucyl-L-arginyl-[protein] + tRNA(Leu) + H(+)</text>
        <dbReference type="Rhea" id="RHEA:50416"/>
        <dbReference type="Rhea" id="RHEA-COMP:9613"/>
        <dbReference type="Rhea" id="RHEA-COMP:9622"/>
        <dbReference type="Rhea" id="RHEA-COMP:12672"/>
        <dbReference type="Rhea" id="RHEA-COMP:12673"/>
        <dbReference type="ChEBI" id="CHEBI:15378"/>
        <dbReference type="ChEBI" id="CHEBI:64719"/>
        <dbReference type="ChEBI" id="CHEBI:78442"/>
        <dbReference type="ChEBI" id="CHEBI:78494"/>
        <dbReference type="ChEBI" id="CHEBI:133044"/>
        <dbReference type="EC" id="2.3.2.6"/>
    </reaction>
</comment>
<dbReference type="Proteomes" id="UP000316313">
    <property type="component" value="Chromosome"/>
</dbReference>
<dbReference type="RefSeq" id="WP_141461046.1">
    <property type="nucleotide sequence ID" value="NZ_CP038141.1"/>
</dbReference>
<evidence type="ECO:0000313" key="6">
    <source>
        <dbReference type="Proteomes" id="UP000316313"/>
    </source>
</evidence>
<comment type="catalytic activity">
    <reaction evidence="4">
        <text>L-phenylalanyl-tRNA(Phe) + an N-terminal L-alpha-aminoacyl-[protein] = an N-terminal L-phenylalanyl-L-alpha-aminoacyl-[protein] + tRNA(Phe)</text>
        <dbReference type="Rhea" id="RHEA:43632"/>
        <dbReference type="Rhea" id="RHEA-COMP:9668"/>
        <dbReference type="Rhea" id="RHEA-COMP:9699"/>
        <dbReference type="Rhea" id="RHEA-COMP:10636"/>
        <dbReference type="Rhea" id="RHEA-COMP:10637"/>
        <dbReference type="ChEBI" id="CHEBI:78442"/>
        <dbReference type="ChEBI" id="CHEBI:78531"/>
        <dbReference type="ChEBI" id="CHEBI:78597"/>
        <dbReference type="ChEBI" id="CHEBI:83561"/>
        <dbReference type="EC" id="2.3.2.6"/>
    </reaction>
</comment>
<dbReference type="AlphaFoldDB" id="A0A4Y6ULQ8"/>
<comment type="catalytic activity">
    <reaction evidence="4">
        <text>N-terminal L-lysyl-[protein] + L-leucyl-tRNA(Leu) = N-terminal L-leucyl-L-lysyl-[protein] + tRNA(Leu) + H(+)</text>
        <dbReference type="Rhea" id="RHEA:12340"/>
        <dbReference type="Rhea" id="RHEA-COMP:9613"/>
        <dbReference type="Rhea" id="RHEA-COMP:9622"/>
        <dbReference type="Rhea" id="RHEA-COMP:12670"/>
        <dbReference type="Rhea" id="RHEA-COMP:12671"/>
        <dbReference type="ChEBI" id="CHEBI:15378"/>
        <dbReference type="ChEBI" id="CHEBI:65249"/>
        <dbReference type="ChEBI" id="CHEBI:78442"/>
        <dbReference type="ChEBI" id="CHEBI:78494"/>
        <dbReference type="ChEBI" id="CHEBI:133043"/>
        <dbReference type="EC" id="2.3.2.6"/>
    </reaction>
</comment>
<proteinExistence type="inferred from homology"/>
<keyword evidence="2 4" id="KW-0808">Transferase</keyword>
<accession>A0A4Y6ULQ8</accession>
<name>A0A4Y6ULQ8_9PROT</name>
<dbReference type="EC" id="2.3.2.6" evidence="4"/>
<dbReference type="KEGG" id="ssam:E3D00_06610"/>
<evidence type="ECO:0000256" key="4">
    <source>
        <dbReference type="HAMAP-Rule" id="MF_00688"/>
    </source>
</evidence>
<organism evidence="5 6">
    <name type="scientific">Swingsia samuiensis</name>
    <dbReference type="NCBI Taxonomy" id="1293412"/>
    <lineage>
        <taxon>Bacteria</taxon>
        <taxon>Pseudomonadati</taxon>
        <taxon>Pseudomonadota</taxon>
        <taxon>Alphaproteobacteria</taxon>
        <taxon>Acetobacterales</taxon>
        <taxon>Acetobacteraceae</taxon>
        <taxon>Swingsia</taxon>
    </lineage>
</organism>
<dbReference type="HAMAP" id="MF_00688">
    <property type="entry name" value="Leu_Phe_trans"/>
    <property type="match status" value="1"/>
</dbReference>
<keyword evidence="3 4" id="KW-0012">Acyltransferase</keyword>
<dbReference type="InterPro" id="IPR016181">
    <property type="entry name" value="Acyl_CoA_acyltransferase"/>
</dbReference>
<comment type="function">
    <text evidence="4">Functions in the N-end rule pathway of protein degradation where it conjugates Leu, Phe and, less efficiently, Met from aminoacyl-tRNAs to the N-termini of proteins containing an N-terminal arginine or lysine.</text>
</comment>
<dbReference type="EMBL" id="CP038141">
    <property type="protein sequence ID" value="QDH17267.1"/>
    <property type="molecule type" value="Genomic_DNA"/>
</dbReference>
<gene>
    <name evidence="4" type="primary">aat</name>
    <name evidence="5" type="ORF">E3D00_06610</name>
</gene>
<dbReference type="PANTHER" id="PTHR30098:SF2">
    <property type="entry name" value="LEUCYL_PHENYLALANYL-TRNA--PROTEIN TRANSFERASE"/>
    <property type="match status" value="1"/>
</dbReference>
<dbReference type="PANTHER" id="PTHR30098">
    <property type="entry name" value="LEUCYL/PHENYLALANYL-TRNA--PROTEIN TRANSFERASE"/>
    <property type="match status" value="1"/>
</dbReference>
<evidence type="ECO:0000256" key="3">
    <source>
        <dbReference type="ARBA" id="ARBA00023315"/>
    </source>
</evidence>
<dbReference type="SUPFAM" id="SSF55729">
    <property type="entry name" value="Acyl-CoA N-acyltransferases (Nat)"/>
    <property type="match status" value="1"/>
</dbReference>
<evidence type="ECO:0000256" key="2">
    <source>
        <dbReference type="ARBA" id="ARBA00022679"/>
    </source>
</evidence>
<protein>
    <recommendedName>
        <fullName evidence="4">Leucyl/phenylalanyl-tRNA--protein transferase</fullName>
        <ecNumber evidence="4">2.3.2.6</ecNumber>
    </recommendedName>
    <alternativeName>
        <fullName evidence="4">L/F-transferase</fullName>
    </alternativeName>
    <alternativeName>
        <fullName evidence="4">Leucyltransferase</fullName>
    </alternativeName>
    <alternativeName>
        <fullName evidence="4">Phenyalanyltransferase</fullName>
    </alternativeName>
</protein>
<dbReference type="Gene3D" id="3.40.630.70">
    <property type="entry name" value="Leucyl/phenylalanyl-tRNA-protein transferase, C-terminal domain"/>
    <property type="match status" value="1"/>
</dbReference>
<keyword evidence="6" id="KW-1185">Reference proteome</keyword>
<evidence type="ECO:0000256" key="1">
    <source>
        <dbReference type="ARBA" id="ARBA00022490"/>
    </source>
</evidence>
<keyword evidence="1 4" id="KW-0963">Cytoplasm</keyword>
<dbReference type="OrthoDB" id="9790282at2"/>
<dbReference type="GO" id="GO:0030163">
    <property type="term" value="P:protein catabolic process"/>
    <property type="evidence" value="ECO:0007669"/>
    <property type="project" value="UniProtKB-UniRule"/>
</dbReference>
<evidence type="ECO:0000313" key="5">
    <source>
        <dbReference type="EMBL" id="QDH17267.1"/>
    </source>
</evidence>